<feature type="domain" description="PAS" evidence="6">
    <location>
        <begin position="114"/>
        <end position="158"/>
    </location>
</feature>
<keyword evidence="3" id="KW-0973">c-di-GMP</keyword>
<dbReference type="NCBIfam" id="TIGR00229">
    <property type="entry name" value="sensory_box"/>
    <property type="match status" value="2"/>
</dbReference>
<proteinExistence type="predicted"/>
<evidence type="ECO:0000256" key="2">
    <source>
        <dbReference type="ARBA" id="ARBA00012282"/>
    </source>
</evidence>
<dbReference type="PROSITE" id="PS50887">
    <property type="entry name" value="GGDEF"/>
    <property type="match status" value="1"/>
</dbReference>
<dbReference type="Pfam" id="PF13426">
    <property type="entry name" value="PAS_9"/>
    <property type="match status" value="2"/>
</dbReference>
<dbReference type="EMBL" id="CBTK010000278">
    <property type="protein sequence ID" value="CDH46820.1"/>
    <property type="molecule type" value="Genomic_DNA"/>
</dbReference>
<evidence type="ECO:0000256" key="1">
    <source>
        <dbReference type="ARBA" id="ARBA00001946"/>
    </source>
</evidence>
<dbReference type="SMART" id="SM00052">
    <property type="entry name" value="EAL"/>
    <property type="match status" value="1"/>
</dbReference>
<feature type="domain" description="GGDEF" evidence="9">
    <location>
        <begin position="575"/>
        <end position="708"/>
    </location>
</feature>
<dbReference type="EC" id="3.1.4.52" evidence="2"/>
<dbReference type="InterPro" id="IPR035965">
    <property type="entry name" value="PAS-like_dom_sf"/>
</dbReference>
<gene>
    <name evidence="10" type="ORF">BN874_610031</name>
</gene>
<dbReference type="SUPFAM" id="SSF55073">
    <property type="entry name" value="Nucleotide cyclase"/>
    <property type="match status" value="1"/>
</dbReference>
<evidence type="ECO:0000259" key="8">
    <source>
        <dbReference type="PROSITE" id="PS50883"/>
    </source>
</evidence>
<dbReference type="Gene3D" id="3.30.450.40">
    <property type="match status" value="1"/>
</dbReference>
<dbReference type="InterPro" id="IPR035919">
    <property type="entry name" value="EAL_sf"/>
</dbReference>
<dbReference type="Gene3D" id="3.20.20.450">
    <property type="entry name" value="EAL domain"/>
    <property type="match status" value="1"/>
</dbReference>
<dbReference type="InterPro" id="IPR012226">
    <property type="entry name" value="Diguanyl_cyclase/Pdiesterase"/>
</dbReference>
<dbReference type="InterPro" id="IPR003018">
    <property type="entry name" value="GAF"/>
</dbReference>
<dbReference type="InterPro" id="IPR000700">
    <property type="entry name" value="PAS-assoc_C"/>
</dbReference>
<feature type="domain" description="PAS" evidence="6">
    <location>
        <begin position="240"/>
        <end position="284"/>
    </location>
</feature>
<dbReference type="InterPro" id="IPR029016">
    <property type="entry name" value="GAF-like_dom_sf"/>
</dbReference>
<evidence type="ECO:0000259" key="7">
    <source>
        <dbReference type="PROSITE" id="PS50113"/>
    </source>
</evidence>
<dbReference type="GO" id="GO:0016779">
    <property type="term" value="F:nucleotidyltransferase activity"/>
    <property type="evidence" value="ECO:0007669"/>
    <property type="project" value="UniProtKB-KW"/>
</dbReference>
<feature type="transmembrane region" description="Helical" evidence="5">
    <location>
        <begin position="12"/>
        <end position="28"/>
    </location>
</feature>
<dbReference type="Gene3D" id="3.30.70.270">
    <property type="match status" value="1"/>
</dbReference>
<dbReference type="Pfam" id="PF00990">
    <property type="entry name" value="GGDEF"/>
    <property type="match status" value="1"/>
</dbReference>
<dbReference type="InterPro" id="IPR001610">
    <property type="entry name" value="PAC"/>
</dbReference>
<dbReference type="InterPro" id="IPR043128">
    <property type="entry name" value="Rev_trsase/Diguanyl_cyclase"/>
</dbReference>
<comment type="catalytic activity">
    <reaction evidence="4">
        <text>3',3'-c-di-GMP + H2O = 5'-phosphoguanylyl(3'-&gt;5')guanosine + H(+)</text>
        <dbReference type="Rhea" id="RHEA:24902"/>
        <dbReference type="ChEBI" id="CHEBI:15377"/>
        <dbReference type="ChEBI" id="CHEBI:15378"/>
        <dbReference type="ChEBI" id="CHEBI:58754"/>
        <dbReference type="ChEBI" id="CHEBI:58805"/>
        <dbReference type="EC" id="3.1.4.52"/>
    </reaction>
    <physiologicalReaction direction="left-to-right" evidence="4">
        <dbReference type="Rhea" id="RHEA:24903"/>
    </physiologicalReaction>
</comment>
<dbReference type="PROSITE" id="PS50883">
    <property type="entry name" value="EAL"/>
    <property type="match status" value="1"/>
</dbReference>
<dbReference type="SUPFAM" id="SSF55781">
    <property type="entry name" value="GAF domain-like"/>
    <property type="match status" value="1"/>
</dbReference>
<dbReference type="CDD" id="cd01948">
    <property type="entry name" value="EAL"/>
    <property type="match status" value="1"/>
</dbReference>
<keyword evidence="5" id="KW-1133">Transmembrane helix</keyword>
<dbReference type="InterPro" id="IPR000014">
    <property type="entry name" value="PAS"/>
</dbReference>
<dbReference type="InterPro" id="IPR029787">
    <property type="entry name" value="Nucleotide_cyclase"/>
</dbReference>
<dbReference type="NCBIfam" id="TIGR00254">
    <property type="entry name" value="GGDEF"/>
    <property type="match status" value="1"/>
</dbReference>
<accession>A0A7U7J523</accession>
<evidence type="ECO:0000256" key="4">
    <source>
        <dbReference type="ARBA" id="ARBA00051114"/>
    </source>
</evidence>
<dbReference type="FunFam" id="3.30.70.270:FF:000001">
    <property type="entry name" value="Diguanylate cyclase domain protein"/>
    <property type="match status" value="1"/>
</dbReference>
<dbReference type="GO" id="GO:0071111">
    <property type="term" value="F:cyclic-guanylate-specific phosphodiesterase activity"/>
    <property type="evidence" value="ECO:0007669"/>
    <property type="project" value="UniProtKB-EC"/>
</dbReference>
<dbReference type="PROSITE" id="PS50113">
    <property type="entry name" value="PAC"/>
    <property type="match status" value="1"/>
</dbReference>
<organism evidence="10 11">
    <name type="scientific">Candidatus Contendobacter odensis Run_B_J11</name>
    <dbReference type="NCBI Taxonomy" id="1400861"/>
    <lineage>
        <taxon>Bacteria</taxon>
        <taxon>Pseudomonadati</taxon>
        <taxon>Pseudomonadota</taxon>
        <taxon>Gammaproteobacteria</taxon>
        <taxon>Candidatus Competibacteraceae</taxon>
        <taxon>Candidatus Contendibacter</taxon>
    </lineage>
</organism>
<evidence type="ECO:0000259" key="9">
    <source>
        <dbReference type="PROSITE" id="PS50887"/>
    </source>
</evidence>
<sequence>MKLPIGKIQLRILGILLLIIAIFIVALIRNAALLTFILSGLLALVTLFVALLRWINRPLRLLARSLRSHDPALLDSLSDRDTEFGQLAQLVRDFFQQQQRLTVEITERRQVEHQLRLFSRAIENSANQVIITNCAGAIEYVNPQFVQVTGYSAAEVIGANPRILKSGKTPPEQYQRLWRTLVSGQEWRGEFRNRRKDGTLYWESASIAPIRNEKGTITHFIAIKEDITRRKKMEAALRASEVKYRGVFATIGDSLLLVDGRDGRIFDVNPAACKLYGYSREELLALRDRDLAVDAATHVELLSTPSTRRVDHLHRRKDGTVFHADIYLRRFTYQGHKVTVEAVRDMTPQKQAEQKILRLSHCYAALSRISAAIIRHAEPHDLFQQVCQIVADLEQMQIATIGFVDSETGGFQPAAHAGAVPDYPRYLASTHLFDDPSIPEIWEPTGMAFRQGSPVVNNDFPSDPNAQGWRQVAGVMGIHAGAAFPLRRNGRVVGCLSAYAAERNFFEADITDLLNNLAGEISFALDLFDREAQRKSAEARIHQMATHDPLTGLPNRTLLLDRLAQALHHAQRKRQHVGVLFLDLDHFKTINDSLGHEVGDQLLQQVTERLRHCIRQEDTLARQGGDEFILVLPDIIDPAAVGQVADHLLHALHEPFMLNDQRLHIGASIGVSIYPLDATDPPTLIRFADSAMYQAKEAGRASYAFFTVELNHRVSERFALSNELRHALEADEFVLHYQPQFELATGRLIGAEALIRWQHPERGLVPPIKFIPVAEETGLINAIGEWTLRVACTQNRCWQDAGLPAIPIAVNLSAKQWLQPHLEDQVIQALETVGLAPELLELEITESLLMRDTEKMIGTMRRLQTRGVKFAVDDFGIGYSSLSYLKRFPINRLKIDQSFVRDIPADPDDTAITTAIIQMGKSLRLTVVAEGVETLEQLRFLREQGCDAAQGYHFSKPVPAAEFARCCAELGWARLR</sequence>
<evidence type="ECO:0000256" key="5">
    <source>
        <dbReference type="SAM" id="Phobius"/>
    </source>
</evidence>
<comment type="caution">
    <text evidence="10">The sequence shown here is derived from an EMBL/GenBank/DDBJ whole genome shotgun (WGS) entry which is preliminary data.</text>
</comment>
<dbReference type="PROSITE" id="PS50112">
    <property type="entry name" value="PAS"/>
    <property type="match status" value="2"/>
</dbReference>
<dbReference type="CDD" id="cd00130">
    <property type="entry name" value="PAS"/>
    <property type="match status" value="2"/>
</dbReference>
<evidence type="ECO:0000313" key="11">
    <source>
        <dbReference type="Proteomes" id="UP000019184"/>
    </source>
</evidence>
<dbReference type="SMART" id="SM00091">
    <property type="entry name" value="PAS"/>
    <property type="match status" value="2"/>
</dbReference>
<dbReference type="CDD" id="cd01949">
    <property type="entry name" value="GGDEF"/>
    <property type="match status" value="1"/>
</dbReference>
<dbReference type="PANTHER" id="PTHR44757">
    <property type="entry name" value="DIGUANYLATE CYCLASE DGCP"/>
    <property type="match status" value="1"/>
</dbReference>
<keyword evidence="5" id="KW-0472">Membrane</keyword>
<dbReference type="InterPro" id="IPR001633">
    <property type="entry name" value="EAL_dom"/>
</dbReference>
<dbReference type="Proteomes" id="UP000019184">
    <property type="component" value="Unassembled WGS sequence"/>
</dbReference>
<dbReference type="PANTHER" id="PTHR44757:SF2">
    <property type="entry name" value="BIOFILM ARCHITECTURE MAINTENANCE PROTEIN MBAA"/>
    <property type="match status" value="1"/>
</dbReference>
<keyword evidence="11" id="KW-1185">Reference proteome</keyword>
<dbReference type="InterPro" id="IPR000160">
    <property type="entry name" value="GGDEF_dom"/>
</dbReference>
<dbReference type="SUPFAM" id="SSF141868">
    <property type="entry name" value="EAL domain-like"/>
    <property type="match status" value="1"/>
</dbReference>
<dbReference type="Pfam" id="PF00563">
    <property type="entry name" value="EAL"/>
    <property type="match status" value="1"/>
</dbReference>
<evidence type="ECO:0000256" key="3">
    <source>
        <dbReference type="ARBA" id="ARBA00022636"/>
    </source>
</evidence>
<feature type="domain" description="EAL" evidence="8">
    <location>
        <begin position="717"/>
        <end position="971"/>
    </location>
</feature>
<evidence type="ECO:0000259" key="6">
    <source>
        <dbReference type="PROSITE" id="PS50112"/>
    </source>
</evidence>
<dbReference type="InterPro" id="IPR052155">
    <property type="entry name" value="Biofilm_reg_signaling"/>
</dbReference>
<feature type="transmembrane region" description="Helical" evidence="5">
    <location>
        <begin position="34"/>
        <end position="55"/>
    </location>
</feature>
<dbReference type="RefSeq" id="WP_051497987.1">
    <property type="nucleotide sequence ID" value="NZ_CBTK010000278.1"/>
</dbReference>
<dbReference type="SMART" id="SM00086">
    <property type="entry name" value="PAC"/>
    <property type="match status" value="2"/>
</dbReference>
<dbReference type="AlphaFoldDB" id="A0A7U7J523"/>
<dbReference type="SMART" id="SM00267">
    <property type="entry name" value="GGDEF"/>
    <property type="match status" value="1"/>
</dbReference>
<name>A0A7U7J523_9GAMM</name>
<dbReference type="PIRSF" id="PIRSF005925">
    <property type="entry name" value="Dos"/>
    <property type="match status" value="1"/>
</dbReference>
<comment type="cofactor">
    <cofactor evidence="1">
        <name>Mg(2+)</name>
        <dbReference type="ChEBI" id="CHEBI:18420"/>
    </cofactor>
</comment>
<keyword evidence="5" id="KW-0812">Transmembrane</keyword>
<dbReference type="OrthoDB" id="9804951at2"/>
<reference evidence="10 11" key="1">
    <citation type="journal article" date="2014" name="ISME J.">
        <title>Candidatus Competibacter-lineage genomes retrieved from metagenomes reveal functional metabolic diversity.</title>
        <authorList>
            <person name="McIlroy S.J."/>
            <person name="Albertsen M."/>
            <person name="Andresen E.K."/>
            <person name="Saunders A.M."/>
            <person name="Kristiansen R."/>
            <person name="Stokholm-Bjerregaard M."/>
            <person name="Nielsen K.L."/>
            <person name="Nielsen P.H."/>
        </authorList>
    </citation>
    <scope>NUCLEOTIDE SEQUENCE [LARGE SCALE GENOMIC DNA]</scope>
    <source>
        <strain evidence="10 11">Run_B_J11</strain>
    </source>
</reference>
<dbReference type="FunFam" id="3.20.20.450:FF:000001">
    <property type="entry name" value="Cyclic di-GMP phosphodiesterase yahA"/>
    <property type="match status" value="1"/>
</dbReference>
<feature type="domain" description="PAC" evidence="7">
    <location>
        <begin position="187"/>
        <end position="239"/>
    </location>
</feature>
<dbReference type="GO" id="GO:0071732">
    <property type="term" value="P:cellular response to nitric oxide"/>
    <property type="evidence" value="ECO:0007669"/>
    <property type="project" value="UniProtKB-ARBA"/>
</dbReference>
<evidence type="ECO:0000313" key="10">
    <source>
        <dbReference type="EMBL" id="CDH46820.1"/>
    </source>
</evidence>
<dbReference type="SMART" id="SM00065">
    <property type="entry name" value="GAF"/>
    <property type="match status" value="1"/>
</dbReference>
<dbReference type="Pfam" id="PF13185">
    <property type="entry name" value="GAF_2"/>
    <property type="match status" value="1"/>
</dbReference>
<keyword evidence="10" id="KW-0548">Nucleotidyltransferase</keyword>
<protein>
    <recommendedName>
        <fullName evidence="2">cyclic-guanylate-specific phosphodiesterase</fullName>
        <ecNumber evidence="2">3.1.4.52</ecNumber>
    </recommendedName>
</protein>
<dbReference type="Gene3D" id="3.30.450.20">
    <property type="entry name" value="PAS domain"/>
    <property type="match status" value="2"/>
</dbReference>
<dbReference type="SUPFAM" id="SSF55785">
    <property type="entry name" value="PYP-like sensor domain (PAS domain)"/>
    <property type="match status" value="2"/>
</dbReference>
<keyword evidence="10" id="KW-0808">Transferase</keyword>